<name>A0ACB8RLV8_9AGAM</name>
<evidence type="ECO:0000313" key="1">
    <source>
        <dbReference type="EMBL" id="KAI0044626.1"/>
    </source>
</evidence>
<keyword evidence="2" id="KW-1185">Reference proteome</keyword>
<reference evidence="1" key="2">
    <citation type="journal article" date="2022" name="New Phytol.">
        <title>Evolutionary transition to the ectomycorrhizal habit in the genomes of a hyperdiverse lineage of mushroom-forming fungi.</title>
        <authorList>
            <person name="Looney B."/>
            <person name="Miyauchi S."/>
            <person name="Morin E."/>
            <person name="Drula E."/>
            <person name="Courty P.E."/>
            <person name="Kohler A."/>
            <person name="Kuo A."/>
            <person name="LaButti K."/>
            <person name="Pangilinan J."/>
            <person name="Lipzen A."/>
            <person name="Riley R."/>
            <person name="Andreopoulos W."/>
            <person name="He G."/>
            <person name="Johnson J."/>
            <person name="Nolan M."/>
            <person name="Tritt A."/>
            <person name="Barry K.W."/>
            <person name="Grigoriev I.V."/>
            <person name="Nagy L.G."/>
            <person name="Hibbett D."/>
            <person name="Henrissat B."/>
            <person name="Matheny P.B."/>
            <person name="Labbe J."/>
            <person name="Martin F.M."/>
        </authorList>
    </citation>
    <scope>NUCLEOTIDE SEQUENCE</scope>
    <source>
        <strain evidence="1">FP105234-sp</strain>
    </source>
</reference>
<reference evidence="1" key="1">
    <citation type="submission" date="2021-02" db="EMBL/GenBank/DDBJ databases">
        <authorList>
            <consortium name="DOE Joint Genome Institute"/>
            <person name="Ahrendt S."/>
            <person name="Looney B.P."/>
            <person name="Miyauchi S."/>
            <person name="Morin E."/>
            <person name="Drula E."/>
            <person name="Courty P.E."/>
            <person name="Chicoki N."/>
            <person name="Fauchery L."/>
            <person name="Kohler A."/>
            <person name="Kuo A."/>
            <person name="Labutti K."/>
            <person name="Pangilinan J."/>
            <person name="Lipzen A."/>
            <person name="Riley R."/>
            <person name="Andreopoulos W."/>
            <person name="He G."/>
            <person name="Johnson J."/>
            <person name="Barry K.W."/>
            <person name="Grigoriev I.V."/>
            <person name="Nagy L."/>
            <person name="Hibbett D."/>
            <person name="Henrissat B."/>
            <person name="Matheny P.B."/>
            <person name="Labbe J."/>
            <person name="Martin F."/>
        </authorList>
    </citation>
    <scope>NUCLEOTIDE SEQUENCE</scope>
    <source>
        <strain evidence="1">FP105234-sp</strain>
    </source>
</reference>
<gene>
    <name evidence="1" type="ORF">FA95DRAFT_1496723</name>
</gene>
<dbReference type="EMBL" id="MU275976">
    <property type="protein sequence ID" value="KAI0044626.1"/>
    <property type="molecule type" value="Genomic_DNA"/>
</dbReference>
<protein>
    <submittedName>
        <fullName evidence="1">Uncharacterized protein</fullName>
    </submittedName>
</protein>
<organism evidence="1 2">
    <name type="scientific">Auriscalpium vulgare</name>
    <dbReference type="NCBI Taxonomy" id="40419"/>
    <lineage>
        <taxon>Eukaryota</taxon>
        <taxon>Fungi</taxon>
        <taxon>Dikarya</taxon>
        <taxon>Basidiomycota</taxon>
        <taxon>Agaricomycotina</taxon>
        <taxon>Agaricomycetes</taxon>
        <taxon>Russulales</taxon>
        <taxon>Auriscalpiaceae</taxon>
        <taxon>Auriscalpium</taxon>
    </lineage>
</organism>
<sequence>MPSPNPVNGSSQRNLAPPAADVLTATLSSTWDQVKDGSKYAPSAVRVLDTVEGAAGTVLAAKSAMSTVMPVVSAAMTAIEETHIAEVVQDGINKFFDGMPVLMNALDAVADLHPFIGVVVMAFKTVYTLELKRRENEKKIIALYVEMKDMMTVLLQCDVRDDQMIAPDQRSVQDRLEALTQKTADDIKACSNICDTYSKKKLLAKVFQGPMWDAKLLTFVSLFTKRRTEFEFALSIHTSKGVDKANVKLDVVDDTTKKINEKMEAMMAMFQQLVSKEQRELSALVDAQGGIKAVRSNDKALRELHTRVKSGTDSDGHRLGAEMPAFEELKEDLAVTPDVAIENNMIVFSRKFEVQKRQIVDEMTLVVKRESDRIIKEVKAGAHERILDKSIHDIWKDMGWRGNVKARHFVLALRDYYVESQTSSTQAVRGINTLVSNNDPDAWAIKFIDVSRVQPILEAFDDDASGFITVAEMNRFTSGRPLDWSLAHWIAFWAAGWKASIIEYASKIEAIFAKMEGIHAKLHPANRQHADDYFRFAWKAVHTLTATMIKEVPESLPEDKFGKYIQTEEARLTENLKAVEYNIDGLDTLALVTGVGRIEKASIRTYESDLAGLTYLQFAFPVLYLLVKRHYEVMRIARTKVISPRELFDGVESILYVADALRFRMRELQNIFNQQKLDLDKQFKSFAYGVFKYIYKETDLWNPKYVKDLDPDVTQYNDATEDQTIKPEDILKHDYSDKLSYDDWVYDGETIERKPDDTNVSSPIKDVLGHWNGYFYDDGAREVDGGDSMMTLAIEVADGENNVKAIGWSNRGRFLVEGTCQDDEHGVPQLALKWTFTGSSWKKIYFYGHHDVDSGTLSGSYGYFADPESTVGEFVFKRIAPQHMVFYPDNTALAANKARSLWTFAIEAVRQEVRRERWSWSYFKQRRDDRKVFIESYVRWQYFGTPLTDEESERFTKVSQRILPADVCFYSSRILEIKATTAIHENAFCDGCGGRIGGPRVVCLDCVIKSDQDFNTLDLCDKDACVTARVTVDARADLSAPHEPTHHLMKVRTTVPTRQYGRVDRKARAVLKKIEGTCKTLAAKRVAELENLTVEVAAAATTLAAGDASQLSKRLSTISKKPEVEPTAPKCGACKEPVTLPCWYCCKCTDDLYICNACDAKGVPKIEGAPGHSEEHFLVRAQAPEALKASDESKENSTEQRLMSLEKRMENIEVLLQRLAEASTVTPSTDPVHLKDSERLNSVVIRPDKVK</sequence>
<dbReference type="Proteomes" id="UP000814033">
    <property type="component" value="Unassembled WGS sequence"/>
</dbReference>
<accession>A0ACB8RLV8</accession>
<evidence type="ECO:0000313" key="2">
    <source>
        <dbReference type="Proteomes" id="UP000814033"/>
    </source>
</evidence>
<comment type="caution">
    <text evidence="1">The sequence shown here is derived from an EMBL/GenBank/DDBJ whole genome shotgun (WGS) entry which is preliminary data.</text>
</comment>
<proteinExistence type="predicted"/>